<dbReference type="PANTHER" id="PTHR45848">
    <property type="entry name" value="DUAL SPECIFICITY PROTEIN PHOSPHATASE 12 FAMILY MEMBER"/>
    <property type="match status" value="1"/>
</dbReference>
<protein>
    <recommendedName>
        <fullName evidence="2">protein-tyrosine-phosphatase</fullName>
        <ecNumber evidence="2">3.1.3.48</ecNumber>
    </recommendedName>
</protein>
<reference evidence="8 9" key="1">
    <citation type="journal article" date="2019" name="Front. Genet.">
        <title>Whole-Genome Sequencing of the Opportunistic Yeast Pathogen Candida inconspicua Uncovers Its Hybrid Origin.</title>
        <authorList>
            <person name="Mixao V."/>
            <person name="Hansen A.P."/>
            <person name="Saus E."/>
            <person name="Boekhout T."/>
            <person name="Lass-Florl C."/>
            <person name="Gabaldon T."/>
        </authorList>
    </citation>
    <scope>NUCLEOTIDE SEQUENCE [LARGE SCALE GENOMIC DNA]</scope>
    <source>
        <strain evidence="8 9">CBS 180</strain>
    </source>
</reference>
<evidence type="ECO:0000313" key="9">
    <source>
        <dbReference type="Proteomes" id="UP000307173"/>
    </source>
</evidence>
<proteinExistence type="inferred from homology"/>
<comment type="similarity">
    <text evidence="1">Belongs to the protein-tyrosine phosphatase family. Non-receptor class dual specificity subfamily.</text>
</comment>
<dbReference type="AlphaFoldDB" id="A0A4T0X469"/>
<evidence type="ECO:0000256" key="1">
    <source>
        <dbReference type="ARBA" id="ARBA00008601"/>
    </source>
</evidence>
<evidence type="ECO:0000256" key="3">
    <source>
        <dbReference type="ARBA" id="ARBA00022801"/>
    </source>
</evidence>
<dbReference type="PROSITE" id="PS50054">
    <property type="entry name" value="TYR_PHOSPHATASE_DUAL"/>
    <property type="match status" value="1"/>
</dbReference>
<comment type="caution">
    <text evidence="8">The sequence shown here is derived from an EMBL/GenBank/DDBJ whole genome shotgun (WGS) entry which is preliminary data.</text>
</comment>
<evidence type="ECO:0000256" key="2">
    <source>
        <dbReference type="ARBA" id="ARBA00013064"/>
    </source>
</evidence>
<dbReference type="EMBL" id="SELW01000275">
    <property type="protein sequence ID" value="TID29702.1"/>
    <property type="molecule type" value="Genomic_DNA"/>
</dbReference>
<dbReference type="STRING" id="52247.A0A4T0X469"/>
<dbReference type="Pfam" id="PF00782">
    <property type="entry name" value="DSPc"/>
    <property type="match status" value="1"/>
</dbReference>
<feature type="domain" description="Tyrosine-protein phosphatase" evidence="6">
    <location>
        <begin position="3"/>
        <end position="161"/>
    </location>
</feature>
<dbReference type="InterPro" id="IPR000340">
    <property type="entry name" value="Dual-sp_phosphatase_cat-dom"/>
</dbReference>
<dbReference type="GO" id="GO:0008138">
    <property type="term" value="F:protein tyrosine/serine/threonine phosphatase activity"/>
    <property type="evidence" value="ECO:0007669"/>
    <property type="project" value="InterPro"/>
</dbReference>
<dbReference type="PROSITE" id="PS50056">
    <property type="entry name" value="TYR_PHOSPHATASE_2"/>
    <property type="match status" value="1"/>
</dbReference>
<dbReference type="PANTHER" id="PTHR45848:SF4">
    <property type="entry name" value="DUAL SPECIFICITY PROTEIN PHOSPHATASE 12"/>
    <property type="match status" value="1"/>
</dbReference>
<organism evidence="8 9">
    <name type="scientific">Pichia inconspicua</name>
    <dbReference type="NCBI Taxonomy" id="52247"/>
    <lineage>
        <taxon>Eukaryota</taxon>
        <taxon>Fungi</taxon>
        <taxon>Dikarya</taxon>
        <taxon>Ascomycota</taxon>
        <taxon>Saccharomycotina</taxon>
        <taxon>Pichiomycetes</taxon>
        <taxon>Pichiales</taxon>
        <taxon>Pichiaceae</taxon>
        <taxon>Pichia</taxon>
    </lineage>
</organism>
<dbReference type="SUPFAM" id="SSF52799">
    <property type="entry name" value="(Phosphotyrosine protein) phosphatases II"/>
    <property type="match status" value="1"/>
</dbReference>
<feature type="domain" description="Tyrosine specific protein phosphatases" evidence="7">
    <location>
        <begin position="70"/>
        <end position="138"/>
    </location>
</feature>
<dbReference type="InterPro" id="IPR020422">
    <property type="entry name" value="TYR_PHOSPHATASE_DUAL_dom"/>
</dbReference>
<dbReference type="OrthoDB" id="2017893at2759"/>
<dbReference type="InterPro" id="IPR000387">
    <property type="entry name" value="Tyr_Pase_dom"/>
</dbReference>
<dbReference type="InterPro" id="IPR016278">
    <property type="entry name" value="DUSP12"/>
</dbReference>
<dbReference type="Gene3D" id="3.90.190.10">
    <property type="entry name" value="Protein tyrosine phosphatase superfamily"/>
    <property type="match status" value="1"/>
</dbReference>
<dbReference type="PIRSF" id="PIRSF000941">
    <property type="entry name" value="DUSP12"/>
    <property type="match status" value="1"/>
</dbReference>
<sequence length="337" mass="39082">MTEDSKLYRTLGPIYISSIQPLFDNEDLFAKYKIKTIISITKSDIPEIYKNTPYTQESIPIDDASEEVIIPYIPKVNKLIFTTIYNEGSGKPTLSGNSVLVHCQSGISRSVAFVCAYLMNRHNLTVDYALHAIRRNYPERTFQPNDGFIQQLQIYKESEWCVDLSKLRKVSARWRAYRMEFLMFNKHKSIDEFSTVEENSIDENWFGIKCSKCRSLLTSSEVFIPHSPPFEKDDKQLYFTKTVYKRKRVIDRQVGSECTHIFTEPLVWMNETITGTEDLEGRLDCYKCHAKVGGWNWKGGRCSCGKWMVPAIHLLKSKIIQVDKNNKLILPNDERSI</sequence>
<dbReference type="GO" id="GO:0005634">
    <property type="term" value="C:nucleus"/>
    <property type="evidence" value="ECO:0007669"/>
    <property type="project" value="TreeGrafter"/>
</dbReference>
<keyword evidence="9" id="KW-1185">Reference proteome</keyword>
<dbReference type="SMART" id="SM00195">
    <property type="entry name" value="DSPc"/>
    <property type="match status" value="1"/>
</dbReference>
<evidence type="ECO:0000259" key="6">
    <source>
        <dbReference type="PROSITE" id="PS50054"/>
    </source>
</evidence>
<feature type="active site" description="Phosphocysteine intermediate" evidence="5">
    <location>
        <position position="103"/>
    </location>
</feature>
<evidence type="ECO:0000313" key="8">
    <source>
        <dbReference type="EMBL" id="TID29702.1"/>
    </source>
</evidence>
<dbReference type="InterPro" id="IPR029021">
    <property type="entry name" value="Prot-tyrosine_phosphatase-like"/>
</dbReference>
<dbReference type="GO" id="GO:0004725">
    <property type="term" value="F:protein tyrosine phosphatase activity"/>
    <property type="evidence" value="ECO:0007669"/>
    <property type="project" value="UniProtKB-EC"/>
</dbReference>
<dbReference type="Proteomes" id="UP000307173">
    <property type="component" value="Unassembled WGS sequence"/>
</dbReference>
<keyword evidence="3" id="KW-0378">Hydrolase</keyword>
<evidence type="ECO:0000259" key="7">
    <source>
        <dbReference type="PROSITE" id="PS50056"/>
    </source>
</evidence>
<dbReference type="EC" id="3.1.3.48" evidence="2"/>
<name>A0A4T0X469_9ASCO</name>
<accession>A0A4T0X469</accession>
<evidence type="ECO:0000256" key="4">
    <source>
        <dbReference type="ARBA" id="ARBA00022912"/>
    </source>
</evidence>
<keyword evidence="4" id="KW-0904">Protein phosphatase</keyword>
<evidence type="ECO:0000256" key="5">
    <source>
        <dbReference type="PIRSR" id="PIRSR000941-50"/>
    </source>
</evidence>
<gene>
    <name evidence="8" type="ORF">CANINC_001715</name>
</gene>